<dbReference type="Proteomes" id="UP000027238">
    <property type="component" value="Unassembled WGS sequence"/>
</dbReference>
<feature type="region of interest" description="Disordered" evidence="1">
    <location>
        <begin position="75"/>
        <end position="102"/>
    </location>
</feature>
<dbReference type="AlphaFoldDB" id="A0A066XNA6"/>
<proteinExistence type="predicted"/>
<dbReference type="HOGENOM" id="CLU_1536121_0_0_1"/>
<name>A0A066XNA6_COLSU</name>
<feature type="domain" description="CCHC-type" evidence="2">
    <location>
        <begin position="131"/>
        <end position="147"/>
    </location>
</feature>
<evidence type="ECO:0000313" key="4">
    <source>
        <dbReference type="Proteomes" id="UP000027238"/>
    </source>
</evidence>
<dbReference type="InterPro" id="IPR036875">
    <property type="entry name" value="Znf_CCHC_sf"/>
</dbReference>
<evidence type="ECO:0000313" key="3">
    <source>
        <dbReference type="EMBL" id="KDN70412.1"/>
    </source>
</evidence>
<feature type="domain" description="CCHC-type" evidence="2">
    <location>
        <begin position="112"/>
        <end position="128"/>
    </location>
</feature>
<dbReference type="SUPFAM" id="SSF57756">
    <property type="entry name" value="Retrovirus zinc finger-like domains"/>
    <property type="match status" value="1"/>
</dbReference>
<accession>A0A066XNA6</accession>
<dbReference type="GO" id="GO:0008270">
    <property type="term" value="F:zinc ion binding"/>
    <property type="evidence" value="ECO:0007669"/>
    <property type="project" value="InterPro"/>
</dbReference>
<dbReference type="Gene3D" id="4.10.60.10">
    <property type="entry name" value="Zinc finger, CCHC-type"/>
    <property type="match status" value="1"/>
</dbReference>
<evidence type="ECO:0000259" key="2">
    <source>
        <dbReference type="SMART" id="SM00343"/>
    </source>
</evidence>
<evidence type="ECO:0000256" key="1">
    <source>
        <dbReference type="SAM" id="MobiDB-lite"/>
    </source>
</evidence>
<sequence length="175" mass="19496">NADDTGAKYIAFAAACRPPGDWREAIQATSSIHMWHLAGKQHARRALIRQKHSLWRPRDVALAAERLWETMAADRLSDRTSDQASQRALETPDRSAVAEPLAKKPRIKNAKRCLTCFKKGHKAEDCYSKKVCSKCNKKGHIASICRAPAATTVNAIQAEYPLRSRADLDSSDEGW</sequence>
<gene>
    <name evidence="3" type="ORF">CSUB01_12651</name>
</gene>
<feature type="non-terminal residue" evidence="3">
    <location>
        <position position="1"/>
    </location>
</feature>
<dbReference type="SMART" id="SM00343">
    <property type="entry name" value="ZnF_C2HC"/>
    <property type="match status" value="2"/>
</dbReference>
<dbReference type="OrthoDB" id="5967017at2759"/>
<comment type="caution">
    <text evidence="3">The sequence shown here is derived from an EMBL/GenBank/DDBJ whole genome shotgun (WGS) entry which is preliminary data.</text>
</comment>
<reference evidence="4" key="1">
    <citation type="journal article" date="2014" name="Genome Announc.">
        <title>Draft genome sequence of Colletotrichum sublineola, a destructive pathogen of cultivated sorghum.</title>
        <authorList>
            <person name="Baroncelli R."/>
            <person name="Sanz-Martin J.M."/>
            <person name="Rech G.E."/>
            <person name="Sukno S.A."/>
            <person name="Thon M.R."/>
        </authorList>
    </citation>
    <scope>NUCLEOTIDE SEQUENCE [LARGE SCALE GENOMIC DNA]</scope>
    <source>
        <strain evidence="4">TX430BB</strain>
    </source>
</reference>
<dbReference type="InterPro" id="IPR001878">
    <property type="entry name" value="Znf_CCHC"/>
</dbReference>
<organism evidence="3 4">
    <name type="scientific">Colletotrichum sublineola</name>
    <name type="common">Sorghum anthracnose fungus</name>
    <dbReference type="NCBI Taxonomy" id="1173701"/>
    <lineage>
        <taxon>Eukaryota</taxon>
        <taxon>Fungi</taxon>
        <taxon>Dikarya</taxon>
        <taxon>Ascomycota</taxon>
        <taxon>Pezizomycotina</taxon>
        <taxon>Sordariomycetes</taxon>
        <taxon>Hypocreomycetidae</taxon>
        <taxon>Glomerellales</taxon>
        <taxon>Glomerellaceae</taxon>
        <taxon>Colletotrichum</taxon>
        <taxon>Colletotrichum graminicola species complex</taxon>
    </lineage>
</organism>
<dbReference type="GO" id="GO:0003676">
    <property type="term" value="F:nucleic acid binding"/>
    <property type="evidence" value="ECO:0007669"/>
    <property type="project" value="InterPro"/>
</dbReference>
<keyword evidence="4" id="KW-1185">Reference proteome</keyword>
<dbReference type="EMBL" id="JMSE01000350">
    <property type="protein sequence ID" value="KDN70412.1"/>
    <property type="molecule type" value="Genomic_DNA"/>
</dbReference>
<protein>
    <recommendedName>
        <fullName evidence="2">CCHC-type domain-containing protein</fullName>
    </recommendedName>
</protein>